<dbReference type="InterPro" id="IPR016181">
    <property type="entry name" value="Acyl_CoA_acyltransferase"/>
</dbReference>
<proteinExistence type="predicted"/>
<reference evidence="2" key="1">
    <citation type="submission" date="2022-08" db="EMBL/GenBank/DDBJ databases">
        <title>Genome Sequence of the sulphate-reducing bacterium, Pseudodesulfovibrio portus JCM14722.</title>
        <authorList>
            <person name="Kondo R."/>
            <person name="Kataoka T."/>
        </authorList>
    </citation>
    <scope>NUCLEOTIDE SEQUENCE</scope>
    <source>
        <strain evidence="2">JCM 14722</strain>
    </source>
</reference>
<feature type="domain" description="N-acetyltransferase" evidence="1">
    <location>
        <begin position="126"/>
        <end position="272"/>
    </location>
</feature>
<dbReference type="EMBL" id="AP026708">
    <property type="protein sequence ID" value="BDQ35050.1"/>
    <property type="molecule type" value="Genomic_DNA"/>
</dbReference>
<dbReference type="SUPFAM" id="SSF55729">
    <property type="entry name" value="Acyl-CoA N-acyltransferases (Nat)"/>
    <property type="match status" value="1"/>
</dbReference>
<sequence length="286" mass="31899">MQPDEIIRLGHSLVQHGPTNDRVYLMKLAPEDLPGIANDVYELGRRHGYSKLFAKVPADAMSHFTDLGFVDEARVPFMHKGERAGYFMSKYLDQGRAVPRNIERISAVLDQAERKRHEPLALTGGEEILRLRLGDADELAELYGAVFETYPFPLDDPSYIRQAMIADAAFFGIVSEGRIVAAASVELDMEWRCAEMTDFATRPEFRAKGAAGRLLATMEEASRDINIEVAYTIARAESFGMNIVFARAGYTFGGTLHNNTQIAGKLESMNVWHKQILSRQRAGLSA</sequence>
<dbReference type="CDD" id="cd04301">
    <property type="entry name" value="NAT_SF"/>
    <property type="match status" value="1"/>
</dbReference>
<evidence type="ECO:0000259" key="1">
    <source>
        <dbReference type="PROSITE" id="PS51186"/>
    </source>
</evidence>
<dbReference type="Proteomes" id="UP001061361">
    <property type="component" value="Chromosome"/>
</dbReference>
<organism evidence="2 3">
    <name type="scientific">Pseudodesulfovibrio portus</name>
    <dbReference type="NCBI Taxonomy" id="231439"/>
    <lineage>
        <taxon>Bacteria</taxon>
        <taxon>Pseudomonadati</taxon>
        <taxon>Thermodesulfobacteriota</taxon>
        <taxon>Desulfovibrionia</taxon>
        <taxon>Desulfovibrionales</taxon>
        <taxon>Desulfovibrionaceae</taxon>
    </lineage>
</organism>
<protein>
    <recommendedName>
        <fullName evidence="1">N-acetyltransferase domain-containing protein</fullName>
    </recommendedName>
</protein>
<dbReference type="InterPro" id="IPR000182">
    <property type="entry name" value="GNAT_dom"/>
</dbReference>
<dbReference type="InterPro" id="IPR022525">
    <property type="entry name" value="GNAT_AblB"/>
</dbReference>
<gene>
    <name evidence="2" type="ORF">JCM14722_25920</name>
</gene>
<name>A0ABN6RZW7_9BACT</name>
<keyword evidence="3" id="KW-1185">Reference proteome</keyword>
<dbReference type="PROSITE" id="PS51186">
    <property type="entry name" value="GNAT"/>
    <property type="match status" value="1"/>
</dbReference>
<dbReference type="RefSeq" id="WP_264981942.1">
    <property type="nucleotide sequence ID" value="NZ_AP026708.1"/>
</dbReference>
<accession>A0ABN6RZW7</accession>
<evidence type="ECO:0000313" key="2">
    <source>
        <dbReference type="EMBL" id="BDQ35050.1"/>
    </source>
</evidence>
<dbReference type="Gene3D" id="3.40.630.30">
    <property type="match status" value="1"/>
</dbReference>
<evidence type="ECO:0000313" key="3">
    <source>
        <dbReference type="Proteomes" id="UP001061361"/>
    </source>
</evidence>
<dbReference type="Pfam" id="PF00583">
    <property type="entry name" value="Acetyltransf_1"/>
    <property type="match status" value="1"/>
</dbReference>
<dbReference type="NCBIfam" id="TIGR03827">
    <property type="entry name" value="GNAT_ablB"/>
    <property type="match status" value="1"/>
</dbReference>